<dbReference type="PANTHER" id="PTHR36766">
    <property type="entry name" value="PLANT BROAD-SPECTRUM MILDEW RESISTANCE PROTEIN RPW8"/>
    <property type="match status" value="1"/>
</dbReference>
<accession>A9NQU6</accession>
<dbReference type="EMBL" id="EF083671">
    <property type="protein sequence ID" value="ABK23007.1"/>
    <property type="molecule type" value="mRNA"/>
</dbReference>
<dbReference type="EMBL" id="EF677395">
    <property type="protein sequence ID" value="ABR17220.1"/>
    <property type="molecule type" value="mRNA"/>
</dbReference>
<evidence type="ECO:0000313" key="3">
    <source>
        <dbReference type="EMBL" id="ACN40248.1"/>
    </source>
</evidence>
<reference evidence="2" key="1">
    <citation type="submission" date="2007-06" db="EMBL/GenBank/DDBJ databases">
        <title>Full length cDNA sequences from Sitka Spruce (Picea sitchensis).</title>
        <authorList>
            <person name="Ralph S.G."/>
            <person name="Chun H.E."/>
            <person name="Liao N."/>
            <person name="Ali J."/>
            <person name="Reid K."/>
            <person name="Kolosova N."/>
            <person name="Cooper N."/>
            <person name="Cullis C."/>
            <person name="Jancsik S."/>
            <person name="Moore R."/>
            <person name="Mayo M."/>
            <person name="Wagner S."/>
            <person name="Holt R.A."/>
            <person name="Jones S.J.M."/>
            <person name="Marra M.A."/>
            <person name="Ritland C.E."/>
            <person name="Ritland K."/>
            <person name="Bohlmann J."/>
        </authorList>
    </citation>
    <scope>NUCLEOTIDE SEQUENCE</scope>
    <source>
        <tissue evidence="2">Green portion of the leader tissue</tissue>
    </source>
</reference>
<dbReference type="InterPro" id="IPR032675">
    <property type="entry name" value="LRR_dom_sf"/>
</dbReference>
<organism evidence="1">
    <name type="scientific">Picea sitchensis</name>
    <name type="common">Sitka spruce</name>
    <name type="synonym">Pinus sitchensis</name>
    <dbReference type="NCBI Taxonomy" id="3332"/>
    <lineage>
        <taxon>Eukaryota</taxon>
        <taxon>Viridiplantae</taxon>
        <taxon>Streptophyta</taxon>
        <taxon>Embryophyta</taxon>
        <taxon>Tracheophyta</taxon>
        <taxon>Spermatophyta</taxon>
        <taxon>Pinopsida</taxon>
        <taxon>Pinidae</taxon>
        <taxon>Conifers I</taxon>
        <taxon>Pinales</taxon>
        <taxon>Pinaceae</taxon>
        <taxon>Picea</taxon>
    </lineage>
</organism>
<dbReference type="AlphaFoldDB" id="A9NQU6"/>
<name>A9NQU6_PICSI</name>
<dbReference type="SUPFAM" id="SSF52058">
    <property type="entry name" value="L domain-like"/>
    <property type="match status" value="1"/>
</dbReference>
<sequence length="123" mass="13877">MKNVMDLQVWQDESQAPLQMPMCLEELYASECVKLKRIRGLEQATKLQKLSVTGCSELEELPRIEALVCLEELWANDCVKLKRIRGLEQATKLRLLPSAESLASLQDLWAGGCVKLKGFGRLC</sequence>
<dbReference type="EMBL" id="BT070745">
    <property type="protein sequence ID" value="ACN40248.1"/>
    <property type="molecule type" value="mRNA"/>
</dbReference>
<evidence type="ECO:0000313" key="1">
    <source>
        <dbReference type="EMBL" id="ABK23007.1"/>
    </source>
</evidence>
<reference evidence="3" key="3">
    <citation type="submission" date="2009-02" db="EMBL/GenBank/DDBJ databases">
        <title>Full length sequence-verified cDNA sequences from Sitka spruce (Picea sitchensis).</title>
        <authorList>
            <person name="Reid K.E."/>
            <person name="Liao N."/>
            <person name="Ralph S."/>
            <person name="Kolosova N."/>
            <person name="Oddy C."/>
            <person name="Moore R."/>
            <person name="Mayo M."/>
            <person name="Wagner S."/>
            <person name="King J."/>
            <person name="Yanchuk A."/>
            <person name="Holt R."/>
            <person name="Jones S."/>
            <person name="Marra M."/>
            <person name="Ritland C.E."/>
            <person name="Ritland K."/>
            <person name="Bohlmann J."/>
        </authorList>
    </citation>
    <scope>NUCLEOTIDE SEQUENCE</scope>
    <source>
        <tissue evidence="3">Green portion of the leader tissue</tissue>
    </source>
</reference>
<evidence type="ECO:0000313" key="2">
    <source>
        <dbReference type="EMBL" id="ABR17220.1"/>
    </source>
</evidence>
<protein>
    <submittedName>
        <fullName evidence="1">Uncharacterized protein</fullName>
    </submittedName>
</protein>
<reference evidence="1" key="2">
    <citation type="journal article" date="2008" name="BMC Genomics">
        <title>A conifer genomics resource of 200,000 spruce (Picea spp.) ESTs and 6,464 high-quality, sequence-finished full-length cDNAs for Sitka spruce (Picea sitchensis).</title>
        <authorList>
            <person name="Ralph S.G."/>
            <person name="Chun H.J."/>
            <person name="Kolosova N."/>
            <person name="Cooper D."/>
            <person name="Oddy C."/>
            <person name="Ritland C.E."/>
            <person name="Kirkpatrick R."/>
            <person name="Moore R."/>
            <person name="Barber S."/>
            <person name="Holt R.A."/>
            <person name="Jones S.J."/>
            <person name="Marra M.A."/>
            <person name="Douglas C.J."/>
            <person name="Ritland K."/>
            <person name="Bohlmann J."/>
        </authorList>
    </citation>
    <scope>NUCLEOTIDE SEQUENCE</scope>
    <source>
        <tissue evidence="1">Bark</tissue>
    </source>
</reference>
<proteinExistence type="evidence at transcript level"/>
<dbReference type="Gene3D" id="3.80.10.10">
    <property type="entry name" value="Ribonuclease Inhibitor"/>
    <property type="match status" value="1"/>
</dbReference>
<dbReference type="PANTHER" id="PTHR36766:SF30">
    <property type="entry name" value="TIR-NBS TYPE DISEASE RESISTANCE PROTEIN-RELATED"/>
    <property type="match status" value="1"/>
</dbReference>